<dbReference type="Proteomes" id="UP000031339">
    <property type="component" value="Unassembled WGS sequence"/>
</dbReference>
<dbReference type="GO" id="GO:0022857">
    <property type="term" value="F:transmembrane transporter activity"/>
    <property type="evidence" value="ECO:0007669"/>
    <property type="project" value="InterPro"/>
</dbReference>
<evidence type="ECO:0000256" key="3">
    <source>
        <dbReference type="ARBA" id="ARBA00022448"/>
    </source>
</evidence>
<dbReference type="InterPro" id="IPR011701">
    <property type="entry name" value="MFS"/>
</dbReference>
<evidence type="ECO:0000256" key="1">
    <source>
        <dbReference type="ARBA" id="ARBA00004651"/>
    </source>
</evidence>
<dbReference type="InterPro" id="IPR051788">
    <property type="entry name" value="MFS_Transporter"/>
</dbReference>
<feature type="domain" description="Major facilitator superfamily (MFS) profile" evidence="8">
    <location>
        <begin position="1"/>
        <end position="383"/>
    </location>
</feature>
<keyword evidence="4 7" id="KW-0812">Transmembrane</keyword>
<dbReference type="InterPro" id="IPR020846">
    <property type="entry name" value="MFS_dom"/>
</dbReference>
<evidence type="ECO:0000256" key="6">
    <source>
        <dbReference type="ARBA" id="ARBA00023136"/>
    </source>
</evidence>
<feature type="transmembrane region" description="Helical" evidence="7">
    <location>
        <begin position="358"/>
        <end position="378"/>
    </location>
</feature>
<feature type="transmembrane region" description="Helical" evidence="7">
    <location>
        <begin position="95"/>
        <end position="116"/>
    </location>
</feature>
<name>A0A0C1HK40_STRCV</name>
<dbReference type="InterPro" id="IPR036259">
    <property type="entry name" value="MFS_trans_sf"/>
</dbReference>
<feature type="transmembrane region" description="Helical" evidence="7">
    <location>
        <begin position="70"/>
        <end position="89"/>
    </location>
</feature>
<feature type="transmembrane region" description="Helical" evidence="7">
    <location>
        <begin position="270"/>
        <end position="287"/>
    </location>
</feature>
<protein>
    <submittedName>
        <fullName evidence="9">MFS transporter</fullName>
    </submittedName>
</protein>
<dbReference type="PROSITE" id="PS50850">
    <property type="entry name" value="MFS"/>
    <property type="match status" value="1"/>
</dbReference>
<dbReference type="STRING" id="862969.SCI_1660"/>
<feature type="transmembrane region" description="Helical" evidence="7">
    <location>
        <begin position="242"/>
        <end position="263"/>
    </location>
</feature>
<sequence>MKRFMEKASILALSLVLTTAFSISSSLPAMFQYYKNYSSSQVELLVSLPSIGIMSLLMFNSVLERFVSERFMIILGLILYSICGLIPFFNQSYNLVFASRFVFGLGLGMMNPRAIAIISERFQGRERVQMLGYRGSAEVVGMALLTLAVGQLLHFGWTTTFLIYTVGFIVLALYLMFVPYEKNESDKHKHLKSVRKMTRKQIHLSIFLAFIAGMIVCANVAITLRIPSLVLQAEIGNAETASWILSCMQLVGILAGVSFASLVSVLKNRLLTVTGIVFGLSQVMIGFSSQIWLLSLSALLAGFAYSVSLTAVFHIVSEKIPTHLVNRATAIVVLGCSSGASVSTFVLSLIGIISSAPIFIFSVLGVFMMATSTLAAFVTHKQNEEKDAIR</sequence>
<dbReference type="eggNOG" id="COG2807">
    <property type="taxonomic scope" value="Bacteria"/>
</dbReference>
<dbReference type="Gene3D" id="1.20.1250.20">
    <property type="entry name" value="MFS general substrate transporter like domains"/>
    <property type="match status" value="1"/>
</dbReference>
<dbReference type="GO" id="GO:0005886">
    <property type="term" value="C:plasma membrane"/>
    <property type="evidence" value="ECO:0007669"/>
    <property type="project" value="UniProtKB-SubCell"/>
</dbReference>
<dbReference type="EMBL" id="JWIY01000003">
    <property type="protein sequence ID" value="KIC77609.1"/>
    <property type="molecule type" value="Genomic_DNA"/>
</dbReference>
<keyword evidence="3" id="KW-0813">Transport</keyword>
<comment type="subcellular location">
    <subcellularLocation>
        <location evidence="1">Cell membrane</location>
        <topology evidence="1">Multi-pass membrane protein</topology>
    </subcellularLocation>
</comment>
<evidence type="ECO:0000256" key="4">
    <source>
        <dbReference type="ARBA" id="ARBA00022692"/>
    </source>
</evidence>
<dbReference type="PANTHER" id="PTHR23514:SF3">
    <property type="entry name" value="BYPASS OF STOP CODON PROTEIN 6"/>
    <property type="match status" value="1"/>
</dbReference>
<evidence type="ECO:0000259" key="8">
    <source>
        <dbReference type="PROSITE" id="PS50850"/>
    </source>
</evidence>
<comment type="caution">
    <text evidence="9">The sequence shown here is derived from an EMBL/GenBank/DDBJ whole genome shotgun (WGS) entry which is preliminary data.</text>
</comment>
<dbReference type="Pfam" id="PF07690">
    <property type="entry name" value="MFS_1"/>
    <property type="match status" value="1"/>
</dbReference>
<dbReference type="OrthoDB" id="1650550at2"/>
<feature type="transmembrane region" description="Helical" evidence="7">
    <location>
        <begin position="293"/>
        <end position="316"/>
    </location>
</feature>
<proteinExistence type="inferred from homology"/>
<feature type="transmembrane region" description="Helical" evidence="7">
    <location>
        <begin position="44"/>
        <end position="63"/>
    </location>
</feature>
<evidence type="ECO:0000256" key="5">
    <source>
        <dbReference type="ARBA" id="ARBA00022989"/>
    </source>
</evidence>
<organism evidence="9 10">
    <name type="scientific">Streptococcus constellatus</name>
    <dbReference type="NCBI Taxonomy" id="76860"/>
    <lineage>
        <taxon>Bacteria</taxon>
        <taxon>Bacillati</taxon>
        <taxon>Bacillota</taxon>
        <taxon>Bacilli</taxon>
        <taxon>Lactobacillales</taxon>
        <taxon>Streptococcaceae</taxon>
        <taxon>Streptococcus</taxon>
        <taxon>Streptococcus anginosus group</taxon>
    </lineage>
</organism>
<evidence type="ECO:0000313" key="9">
    <source>
        <dbReference type="EMBL" id="KIC77609.1"/>
    </source>
</evidence>
<feature type="transmembrane region" description="Helical" evidence="7">
    <location>
        <begin position="328"/>
        <end position="352"/>
    </location>
</feature>
<gene>
    <name evidence="9" type="ORF">RN79_07900</name>
</gene>
<dbReference type="PANTHER" id="PTHR23514">
    <property type="entry name" value="BYPASS OF STOP CODON PROTEIN 6"/>
    <property type="match status" value="1"/>
</dbReference>
<reference evidence="9 10" key="1">
    <citation type="submission" date="2014-12" db="EMBL/GenBank/DDBJ databases">
        <title>Partial genome sequence of Streptococcus constellatus KCOM 1650 (= ChDC B144).</title>
        <authorList>
            <person name="Kook J.-K."/>
            <person name="Park S.-N."/>
            <person name="Lim Y.K."/>
            <person name="Jo E."/>
        </authorList>
    </citation>
    <scope>NUCLEOTIDE SEQUENCE [LARGE SCALE GENOMIC DNA]</scope>
    <source>
        <strain evidence="9 10">KCOM 1650</strain>
    </source>
</reference>
<evidence type="ECO:0000256" key="2">
    <source>
        <dbReference type="ARBA" id="ARBA00008335"/>
    </source>
</evidence>
<comment type="similarity">
    <text evidence="2">Belongs to the major facilitator superfamily.</text>
</comment>
<dbReference type="AlphaFoldDB" id="A0A0C1HK40"/>
<dbReference type="SUPFAM" id="SSF103473">
    <property type="entry name" value="MFS general substrate transporter"/>
    <property type="match status" value="1"/>
</dbReference>
<evidence type="ECO:0000313" key="10">
    <source>
        <dbReference type="Proteomes" id="UP000031339"/>
    </source>
</evidence>
<keyword evidence="6 7" id="KW-0472">Membrane</keyword>
<feature type="transmembrane region" description="Helical" evidence="7">
    <location>
        <begin position="161"/>
        <end position="180"/>
    </location>
</feature>
<feature type="transmembrane region" description="Helical" evidence="7">
    <location>
        <begin position="201"/>
        <end position="222"/>
    </location>
</feature>
<evidence type="ECO:0000256" key="7">
    <source>
        <dbReference type="SAM" id="Phobius"/>
    </source>
</evidence>
<accession>A0A0C1HK40</accession>
<dbReference type="RefSeq" id="WP_039677645.1">
    <property type="nucleotide sequence ID" value="NZ_JWIY01000003.1"/>
</dbReference>
<keyword evidence="5 7" id="KW-1133">Transmembrane helix</keyword>
<feature type="transmembrane region" description="Helical" evidence="7">
    <location>
        <begin position="137"/>
        <end position="155"/>
    </location>
</feature>